<comment type="caution">
    <text evidence="6">The sequence shown here is derived from an EMBL/GenBank/DDBJ whole genome shotgun (WGS) entry which is preliminary data.</text>
</comment>
<comment type="subcellular location">
    <subcellularLocation>
        <location evidence="1">Membrane</location>
        <topology evidence="1">Multi-pass membrane protein</topology>
    </subcellularLocation>
</comment>
<evidence type="ECO:0000256" key="4">
    <source>
        <dbReference type="ARBA" id="ARBA00023136"/>
    </source>
</evidence>
<keyword evidence="7" id="KW-1185">Reference proteome</keyword>
<proteinExistence type="predicted"/>
<dbReference type="InterPro" id="IPR018499">
    <property type="entry name" value="Tetraspanin/Peripherin"/>
</dbReference>
<feature type="transmembrane region" description="Helical" evidence="5">
    <location>
        <begin position="350"/>
        <end position="373"/>
    </location>
</feature>
<organism evidence="6 7">
    <name type="scientific">Caenorhabditis auriculariae</name>
    <dbReference type="NCBI Taxonomy" id="2777116"/>
    <lineage>
        <taxon>Eukaryota</taxon>
        <taxon>Metazoa</taxon>
        <taxon>Ecdysozoa</taxon>
        <taxon>Nematoda</taxon>
        <taxon>Chromadorea</taxon>
        <taxon>Rhabditida</taxon>
        <taxon>Rhabditina</taxon>
        <taxon>Rhabditomorpha</taxon>
        <taxon>Rhabditoidea</taxon>
        <taxon>Rhabditidae</taxon>
        <taxon>Peloderinae</taxon>
        <taxon>Caenorhabditis</taxon>
    </lineage>
</organism>
<protein>
    <recommendedName>
        <fullName evidence="8">Tetraspanin</fullName>
    </recommendedName>
</protein>
<evidence type="ECO:0000313" key="7">
    <source>
        <dbReference type="Proteomes" id="UP000835052"/>
    </source>
</evidence>
<accession>A0A8S1HM51</accession>
<dbReference type="AlphaFoldDB" id="A0A8S1HM51"/>
<evidence type="ECO:0008006" key="8">
    <source>
        <dbReference type="Google" id="ProtNLM"/>
    </source>
</evidence>
<dbReference type="SUPFAM" id="SSF48652">
    <property type="entry name" value="Tetraspanin"/>
    <property type="match status" value="1"/>
</dbReference>
<dbReference type="Pfam" id="PF00335">
    <property type="entry name" value="Tetraspanin"/>
    <property type="match status" value="1"/>
</dbReference>
<reference evidence="6" key="1">
    <citation type="submission" date="2020-10" db="EMBL/GenBank/DDBJ databases">
        <authorList>
            <person name="Kikuchi T."/>
        </authorList>
    </citation>
    <scope>NUCLEOTIDE SEQUENCE</scope>
    <source>
        <strain evidence="6">NKZ352</strain>
    </source>
</reference>
<feature type="transmembrane region" description="Helical" evidence="5">
    <location>
        <begin position="149"/>
        <end position="169"/>
    </location>
</feature>
<feature type="transmembrane region" description="Helical" evidence="5">
    <location>
        <begin position="91"/>
        <end position="115"/>
    </location>
</feature>
<dbReference type="GO" id="GO:0016020">
    <property type="term" value="C:membrane"/>
    <property type="evidence" value="ECO:0007669"/>
    <property type="project" value="UniProtKB-SubCell"/>
</dbReference>
<keyword evidence="2 5" id="KW-0812">Transmembrane</keyword>
<evidence type="ECO:0000256" key="1">
    <source>
        <dbReference type="ARBA" id="ARBA00004141"/>
    </source>
</evidence>
<dbReference type="InterPro" id="IPR008952">
    <property type="entry name" value="Tetraspanin_EC2_sf"/>
</dbReference>
<evidence type="ECO:0000313" key="6">
    <source>
        <dbReference type="EMBL" id="CAD6197002.1"/>
    </source>
</evidence>
<evidence type="ECO:0000256" key="5">
    <source>
        <dbReference type="SAM" id="Phobius"/>
    </source>
</evidence>
<keyword evidence="4 5" id="KW-0472">Membrane</keyword>
<evidence type="ECO:0000256" key="3">
    <source>
        <dbReference type="ARBA" id="ARBA00022989"/>
    </source>
</evidence>
<keyword evidence="3 5" id="KW-1133">Transmembrane helix</keyword>
<dbReference type="EMBL" id="CAJGYM010000083">
    <property type="protein sequence ID" value="CAD6197002.1"/>
    <property type="molecule type" value="Genomic_DNA"/>
</dbReference>
<evidence type="ECO:0000256" key="2">
    <source>
        <dbReference type="ARBA" id="ARBA00022692"/>
    </source>
</evidence>
<sequence length="382" mass="43407">MKPKECPEDNNRPKKISQKIFRAAQNEKKTVECAAKPFHIFFFLYQKKGCVVCRGRNYVNRTVISKVEMEASEKTSLLTARAMVTQKKPSYVVGIMFCIAELSMAACTAVFGLFLTLDTTTTGFSLAHSVNLEDNDFFDKSDKLSSHNANHIVLVIVVCSFIIILTKAITIHQIFFYEVSLVCNIFGTITSTIIFILVFSCSVYVFMDSLNHPNDKLGVSHDRLKSFVKIMTRVINETNTKEYWGEFHEELSRIHTTLGCCGFESVDDYHKVNPINTYNVNNLEKPPFGIALEWSTPINGSFKNRVPPFCTIPLNNEETNKKPEKLDKESWALAITFHQLPCLRVIRGKVVTLIFGAIIYSFFGAMISVSYIIRLITWLLNK</sequence>
<dbReference type="Proteomes" id="UP000835052">
    <property type="component" value="Unassembled WGS sequence"/>
</dbReference>
<name>A0A8S1HM51_9PELO</name>
<gene>
    <name evidence="6" type="ORF">CAUJ_LOCUS12913</name>
</gene>
<feature type="transmembrane region" description="Helical" evidence="5">
    <location>
        <begin position="181"/>
        <end position="207"/>
    </location>
</feature>